<feature type="transmembrane region" description="Helical" evidence="1">
    <location>
        <begin position="54"/>
        <end position="74"/>
    </location>
</feature>
<keyword evidence="3" id="KW-1185">Reference proteome</keyword>
<name>A0A5N6WQ16_9EURO</name>
<organism evidence="2 3">
    <name type="scientific">Aspergillus sergii</name>
    <dbReference type="NCBI Taxonomy" id="1034303"/>
    <lineage>
        <taxon>Eukaryota</taxon>
        <taxon>Fungi</taxon>
        <taxon>Dikarya</taxon>
        <taxon>Ascomycota</taxon>
        <taxon>Pezizomycotina</taxon>
        <taxon>Eurotiomycetes</taxon>
        <taxon>Eurotiomycetidae</taxon>
        <taxon>Eurotiales</taxon>
        <taxon>Aspergillaceae</taxon>
        <taxon>Aspergillus</taxon>
        <taxon>Aspergillus subgen. Circumdati</taxon>
    </lineage>
</organism>
<gene>
    <name evidence="2" type="ORF">BDV39DRAFT_183333</name>
</gene>
<dbReference type="Proteomes" id="UP000325945">
    <property type="component" value="Unassembled WGS sequence"/>
</dbReference>
<keyword evidence="1" id="KW-0472">Membrane</keyword>
<proteinExistence type="predicted"/>
<keyword evidence="1" id="KW-1133">Transmembrane helix</keyword>
<reference evidence="3" key="1">
    <citation type="submission" date="2019-04" db="EMBL/GenBank/DDBJ databases">
        <title>Friends and foes A comparative genomics studyof 23 Aspergillus species from section Flavi.</title>
        <authorList>
            <consortium name="DOE Joint Genome Institute"/>
            <person name="Kjaerbolling I."/>
            <person name="Vesth T."/>
            <person name="Frisvad J.C."/>
            <person name="Nybo J.L."/>
            <person name="Theobald S."/>
            <person name="Kildgaard S."/>
            <person name="Isbrandt T."/>
            <person name="Kuo A."/>
            <person name="Sato A."/>
            <person name="Lyhne E.K."/>
            <person name="Kogle M.E."/>
            <person name="Wiebenga A."/>
            <person name="Kun R.S."/>
            <person name="Lubbers R.J."/>
            <person name="Makela M.R."/>
            <person name="Barry K."/>
            <person name="Chovatia M."/>
            <person name="Clum A."/>
            <person name="Daum C."/>
            <person name="Haridas S."/>
            <person name="He G."/>
            <person name="LaButti K."/>
            <person name="Lipzen A."/>
            <person name="Mondo S."/>
            <person name="Riley R."/>
            <person name="Salamov A."/>
            <person name="Simmons B.A."/>
            <person name="Magnuson J.K."/>
            <person name="Henrissat B."/>
            <person name="Mortensen U.H."/>
            <person name="Larsen T.O."/>
            <person name="Devries R.P."/>
            <person name="Grigoriev I.V."/>
            <person name="Machida M."/>
            <person name="Baker S.E."/>
            <person name="Andersen M.R."/>
        </authorList>
    </citation>
    <scope>NUCLEOTIDE SEQUENCE [LARGE SCALE GENOMIC DNA]</scope>
    <source>
        <strain evidence="3">CBS 130017</strain>
    </source>
</reference>
<dbReference type="EMBL" id="ML741838">
    <property type="protein sequence ID" value="KAE8322911.1"/>
    <property type="molecule type" value="Genomic_DNA"/>
</dbReference>
<protein>
    <submittedName>
        <fullName evidence="2">Uncharacterized protein</fullName>
    </submittedName>
</protein>
<accession>A0A5N6WQ16</accession>
<evidence type="ECO:0000256" key="1">
    <source>
        <dbReference type="SAM" id="Phobius"/>
    </source>
</evidence>
<evidence type="ECO:0000313" key="2">
    <source>
        <dbReference type="EMBL" id="KAE8322911.1"/>
    </source>
</evidence>
<sequence length="115" mass="12840">MMKLAIMLPIPELNVLGGDALVQDYKGLSEIKDCLRMSYCVMVLRGGKMGRGQFLCLYVSTCLYGGGACLLAFVKEGARLLRLSKASGHENRREDSCWRREYTAGRAWCIPWKGS</sequence>
<dbReference type="AlphaFoldDB" id="A0A5N6WQ16"/>
<keyword evidence="1" id="KW-0812">Transmembrane</keyword>
<evidence type="ECO:0000313" key="3">
    <source>
        <dbReference type="Proteomes" id="UP000325945"/>
    </source>
</evidence>